<dbReference type="Gene3D" id="3.30.160.60">
    <property type="entry name" value="Classic Zinc Finger"/>
    <property type="match status" value="1"/>
</dbReference>
<comment type="caution">
    <text evidence="2">The sequence shown here is derived from an EMBL/GenBank/DDBJ whole genome shotgun (WGS) entry which is preliminary data.</text>
</comment>
<evidence type="ECO:0000259" key="1">
    <source>
        <dbReference type="Pfam" id="PF26176"/>
    </source>
</evidence>
<sequence>MVILRRREPPVVDEVVVATTNNTPTNQDQAPPAHLTHGPVEVSLICRCCGKRYSRRDALNRHLASNVKWKCTLPDCRRAIAPSGFKRRDNLRQHLEVFHELTKEEVDQLLDTPDAFRVDDTENRA</sequence>
<protein>
    <recommendedName>
        <fullName evidence="1">C2H2-domain containing protein second zinc finger domain-containing protein</fullName>
    </recommendedName>
</protein>
<gene>
    <name evidence="2" type="ORF">B0T18DRAFT_415317</name>
</gene>
<evidence type="ECO:0000313" key="2">
    <source>
        <dbReference type="EMBL" id="KAK0743484.1"/>
    </source>
</evidence>
<evidence type="ECO:0000313" key="3">
    <source>
        <dbReference type="Proteomes" id="UP001172155"/>
    </source>
</evidence>
<feature type="domain" description="C2H2-domain containing protein second zinc finger" evidence="1">
    <location>
        <begin position="70"/>
        <end position="96"/>
    </location>
</feature>
<dbReference type="Pfam" id="PF26176">
    <property type="entry name" value="zf_C2H2_17_2"/>
    <property type="match status" value="1"/>
</dbReference>
<proteinExistence type="predicted"/>
<name>A0AA40EQ65_9PEZI</name>
<dbReference type="EMBL" id="JAUKUD010000005">
    <property type="protein sequence ID" value="KAK0743484.1"/>
    <property type="molecule type" value="Genomic_DNA"/>
</dbReference>
<accession>A0AA40EQ65</accession>
<dbReference type="AlphaFoldDB" id="A0AA40EQ65"/>
<reference evidence="2" key="1">
    <citation type="submission" date="2023-06" db="EMBL/GenBank/DDBJ databases">
        <title>Genome-scale phylogeny and comparative genomics of the fungal order Sordariales.</title>
        <authorList>
            <consortium name="Lawrence Berkeley National Laboratory"/>
            <person name="Hensen N."/>
            <person name="Bonometti L."/>
            <person name="Westerberg I."/>
            <person name="Brannstrom I.O."/>
            <person name="Guillou S."/>
            <person name="Cros-Aarteil S."/>
            <person name="Calhoun S."/>
            <person name="Haridas S."/>
            <person name="Kuo A."/>
            <person name="Mondo S."/>
            <person name="Pangilinan J."/>
            <person name="Riley R."/>
            <person name="LaButti K."/>
            <person name="Andreopoulos B."/>
            <person name="Lipzen A."/>
            <person name="Chen C."/>
            <person name="Yanf M."/>
            <person name="Daum C."/>
            <person name="Ng V."/>
            <person name="Clum A."/>
            <person name="Steindorff A."/>
            <person name="Ohm R."/>
            <person name="Martin F."/>
            <person name="Silar P."/>
            <person name="Natvig D."/>
            <person name="Lalanne C."/>
            <person name="Gautier V."/>
            <person name="Ament-velasquez S.L."/>
            <person name="Kruys A."/>
            <person name="Hutchinson M.I."/>
            <person name="Powell A.J."/>
            <person name="Barry K."/>
            <person name="Miller A.N."/>
            <person name="Grigoriev I.V."/>
            <person name="Debuchy R."/>
            <person name="Gladieux P."/>
            <person name="Thoren M.H."/>
            <person name="Johannesson H."/>
        </authorList>
    </citation>
    <scope>NUCLEOTIDE SEQUENCE</scope>
    <source>
        <strain evidence="2">SMH3187-1</strain>
    </source>
</reference>
<dbReference type="InterPro" id="IPR059095">
    <property type="entry name" value="Znf_C2H2_17_2nd"/>
</dbReference>
<keyword evidence="3" id="KW-1185">Reference proteome</keyword>
<organism evidence="2 3">
    <name type="scientific">Schizothecium vesticola</name>
    <dbReference type="NCBI Taxonomy" id="314040"/>
    <lineage>
        <taxon>Eukaryota</taxon>
        <taxon>Fungi</taxon>
        <taxon>Dikarya</taxon>
        <taxon>Ascomycota</taxon>
        <taxon>Pezizomycotina</taxon>
        <taxon>Sordariomycetes</taxon>
        <taxon>Sordariomycetidae</taxon>
        <taxon>Sordariales</taxon>
        <taxon>Schizotheciaceae</taxon>
        <taxon>Schizothecium</taxon>
    </lineage>
</organism>
<dbReference type="Proteomes" id="UP001172155">
    <property type="component" value="Unassembled WGS sequence"/>
</dbReference>